<feature type="binding site" evidence="8">
    <location>
        <position position="72"/>
    </location>
    <ligand>
        <name>substrate</name>
    </ligand>
</feature>
<dbReference type="NCBIfam" id="NF003807">
    <property type="entry name" value="PRK05395.1-4"/>
    <property type="match status" value="1"/>
</dbReference>
<accession>A0ABV5TRQ7</accession>
<dbReference type="EMBL" id="JBHMBS010000028">
    <property type="protein sequence ID" value="MFB9680926.1"/>
    <property type="molecule type" value="Genomic_DNA"/>
</dbReference>
<name>A0ABV5TRQ7_9ACTN</name>
<comment type="caution">
    <text evidence="9">The sequence shown here is derived from an EMBL/GenBank/DDBJ whole genome shotgun (WGS) entry which is preliminary data.</text>
</comment>
<dbReference type="NCBIfam" id="NF003805">
    <property type="entry name" value="PRK05395.1-2"/>
    <property type="match status" value="1"/>
</dbReference>
<keyword evidence="6 8" id="KW-0057">Aromatic amino acid biosynthesis</keyword>
<sequence>MPSVLVLNGPNLNLLGRREPHLYGGATLADIQARCHRTGAELGLEVDFRQSNHEGVLIDAVHEPGPAAIVINAGGYTHTSVALRDALAAVALPTVEVHLTNIHRREPYRRTSFVSEVADAVICGAGAHGYVLALTHLAHLLKREN</sequence>
<gene>
    <name evidence="8 9" type="primary">aroQ</name>
    <name evidence="9" type="ORF">ACFFRH_36090</name>
</gene>
<dbReference type="SUPFAM" id="SSF52304">
    <property type="entry name" value="Type II 3-dehydroquinate dehydratase"/>
    <property type="match status" value="1"/>
</dbReference>
<comment type="pathway">
    <text evidence="2 8">Metabolic intermediate biosynthesis; chorismate biosynthesis; chorismate from D-erythrose 4-phosphate and phosphoenolpyruvate: step 3/7.</text>
</comment>
<evidence type="ECO:0000256" key="8">
    <source>
        <dbReference type="HAMAP-Rule" id="MF_00169"/>
    </source>
</evidence>
<dbReference type="PROSITE" id="PS01029">
    <property type="entry name" value="DEHYDROQUINASE_II"/>
    <property type="match status" value="1"/>
</dbReference>
<evidence type="ECO:0000256" key="4">
    <source>
        <dbReference type="ARBA" id="ARBA00011193"/>
    </source>
</evidence>
<dbReference type="PIRSF" id="PIRSF001399">
    <property type="entry name" value="DHquinase_II"/>
    <property type="match status" value="1"/>
</dbReference>
<dbReference type="CDD" id="cd00466">
    <property type="entry name" value="DHQase_II"/>
    <property type="match status" value="1"/>
</dbReference>
<dbReference type="PANTHER" id="PTHR21272:SF3">
    <property type="entry name" value="CATABOLIC 3-DEHYDROQUINASE"/>
    <property type="match status" value="1"/>
</dbReference>
<evidence type="ECO:0000256" key="3">
    <source>
        <dbReference type="ARBA" id="ARBA00011037"/>
    </source>
</evidence>
<dbReference type="InterPro" id="IPR036441">
    <property type="entry name" value="DHquinase_II_sf"/>
</dbReference>
<evidence type="ECO:0000313" key="9">
    <source>
        <dbReference type="EMBL" id="MFB9680926.1"/>
    </source>
</evidence>
<dbReference type="Gene3D" id="3.40.50.9100">
    <property type="entry name" value="Dehydroquinase, class II"/>
    <property type="match status" value="1"/>
</dbReference>
<comment type="subunit">
    <text evidence="4 8">Homododecamer.</text>
</comment>
<feature type="active site" description="Proton acceptor" evidence="8">
    <location>
        <position position="23"/>
    </location>
</feature>
<feature type="active site" description="Proton donor" evidence="8">
    <location>
        <position position="98"/>
    </location>
</feature>
<organism evidence="9 10">
    <name type="scientific">Streptosporangium vulgare</name>
    <dbReference type="NCBI Taxonomy" id="46190"/>
    <lineage>
        <taxon>Bacteria</taxon>
        <taxon>Bacillati</taxon>
        <taxon>Actinomycetota</taxon>
        <taxon>Actinomycetes</taxon>
        <taxon>Streptosporangiales</taxon>
        <taxon>Streptosporangiaceae</taxon>
        <taxon>Streptosporangium</taxon>
    </lineage>
</organism>
<feature type="binding site" evidence="8">
    <location>
        <position position="109"/>
    </location>
    <ligand>
        <name>substrate</name>
    </ligand>
</feature>
<dbReference type="InterPro" id="IPR001874">
    <property type="entry name" value="DHquinase_II"/>
</dbReference>
<evidence type="ECO:0000256" key="6">
    <source>
        <dbReference type="ARBA" id="ARBA00023141"/>
    </source>
</evidence>
<keyword evidence="8" id="KW-0028">Amino-acid biosynthesis</keyword>
<comment type="catalytic activity">
    <reaction evidence="1 8">
        <text>3-dehydroquinate = 3-dehydroshikimate + H2O</text>
        <dbReference type="Rhea" id="RHEA:21096"/>
        <dbReference type="ChEBI" id="CHEBI:15377"/>
        <dbReference type="ChEBI" id="CHEBI:16630"/>
        <dbReference type="ChEBI" id="CHEBI:32364"/>
        <dbReference type="EC" id="4.2.1.10"/>
    </reaction>
</comment>
<dbReference type="HAMAP" id="MF_00169">
    <property type="entry name" value="AroQ"/>
    <property type="match status" value="1"/>
</dbReference>
<dbReference type="EC" id="4.2.1.10" evidence="5 8"/>
<keyword evidence="7 8" id="KW-0456">Lyase</keyword>
<protein>
    <recommendedName>
        <fullName evidence="5 8">3-dehydroquinate dehydratase</fullName>
        <shortName evidence="8">3-dehydroquinase</shortName>
        <ecNumber evidence="5 8">4.2.1.10</ecNumber>
    </recommendedName>
    <alternativeName>
        <fullName evidence="8">Type II DHQase</fullName>
    </alternativeName>
</protein>
<evidence type="ECO:0000313" key="10">
    <source>
        <dbReference type="Proteomes" id="UP001589610"/>
    </source>
</evidence>
<dbReference type="RefSeq" id="WP_344745759.1">
    <property type="nucleotide sequence ID" value="NZ_BAAAWW010000076.1"/>
</dbReference>
<feature type="binding site" evidence="8">
    <location>
        <position position="78"/>
    </location>
    <ligand>
        <name>substrate</name>
    </ligand>
</feature>
<proteinExistence type="inferred from homology"/>
<dbReference type="Pfam" id="PF01220">
    <property type="entry name" value="DHquinase_II"/>
    <property type="match status" value="1"/>
</dbReference>
<dbReference type="NCBIfam" id="NF003806">
    <property type="entry name" value="PRK05395.1-3"/>
    <property type="match status" value="1"/>
</dbReference>
<evidence type="ECO:0000256" key="5">
    <source>
        <dbReference type="ARBA" id="ARBA00012060"/>
    </source>
</evidence>
<keyword evidence="10" id="KW-1185">Reference proteome</keyword>
<feature type="binding site" evidence="8">
    <location>
        <begin position="99"/>
        <end position="100"/>
    </location>
    <ligand>
        <name>substrate</name>
    </ligand>
</feature>
<dbReference type="GO" id="GO:0003855">
    <property type="term" value="F:3-dehydroquinate dehydratase activity"/>
    <property type="evidence" value="ECO:0007669"/>
    <property type="project" value="UniProtKB-EC"/>
</dbReference>
<feature type="binding site" evidence="8">
    <location>
        <position position="85"/>
    </location>
    <ligand>
        <name>substrate</name>
    </ligand>
</feature>
<dbReference type="NCBIfam" id="TIGR01088">
    <property type="entry name" value="aroQ"/>
    <property type="match status" value="1"/>
</dbReference>
<dbReference type="PANTHER" id="PTHR21272">
    <property type="entry name" value="CATABOLIC 3-DEHYDROQUINASE"/>
    <property type="match status" value="1"/>
</dbReference>
<comment type="similarity">
    <text evidence="3 8">Belongs to the type-II 3-dehydroquinase family.</text>
</comment>
<comment type="function">
    <text evidence="8">Catalyzes a trans-dehydration via an enolate intermediate.</text>
</comment>
<reference evidence="9 10" key="1">
    <citation type="submission" date="2024-09" db="EMBL/GenBank/DDBJ databases">
        <authorList>
            <person name="Sun Q."/>
            <person name="Mori K."/>
        </authorList>
    </citation>
    <scope>NUCLEOTIDE SEQUENCE [LARGE SCALE GENOMIC DNA]</scope>
    <source>
        <strain evidence="9 10">JCM 3028</strain>
    </source>
</reference>
<evidence type="ECO:0000256" key="2">
    <source>
        <dbReference type="ARBA" id="ARBA00004902"/>
    </source>
</evidence>
<evidence type="ECO:0000256" key="7">
    <source>
        <dbReference type="ARBA" id="ARBA00023239"/>
    </source>
</evidence>
<feature type="site" description="Transition state stabilizer" evidence="8">
    <location>
        <position position="18"/>
    </location>
</feature>
<dbReference type="InterPro" id="IPR018509">
    <property type="entry name" value="DHquinase_II_CS"/>
</dbReference>
<dbReference type="Proteomes" id="UP001589610">
    <property type="component" value="Unassembled WGS sequence"/>
</dbReference>
<evidence type="ECO:0000256" key="1">
    <source>
        <dbReference type="ARBA" id="ARBA00001864"/>
    </source>
</evidence>